<dbReference type="AlphaFoldDB" id="A0A2N9LEH9"/>
<dbReference type="Proteomes" id="UP000239735">
    <property type="component" value="Unassembled WGS sequence"/>
</dbReference>
<gene>
    <name evidence="1" type="ORF">SBA5_320065</name>
</gene>
<organism evidence="1 2">
    <name type="scientific">Candidatus Sulfuritelmatomonas gaucii</name>
    <dbReference type="NCBI Taxonomy" id="2043161"/>
    <lineage>
        <taxon>Bacteria</taxon>
        <taxon>Pseudomonadati</taxon>
        <taxon>Acidobacteriota</taxon>
        <taxon>Terriglobia</taxon>
        <taxon>Terriglobales</taxon>
        <taxon>Acidobacteriaceae</taxon>
        <taxon>Candidatus Sulfuritelmatomonas</taxon>
    </lineage>
</organism>
<sequence length="37" mass="4260">MMERMGQNMMEDERRSANGVVSIGEMKFSIGIELLIR</sequence>
<evidence type="ECO:0000313" key="2">
    <source>
        <dbReference type="Proteomes" id="UP000239735"/>
    </source>
</evidence>
<proteinExistence type="predicted"/>
<evidence type="ECO:0000313" key="1">
    <source>
        <dbReference type="EMBL" id="SPE21691.1"/>
    </source>
</evidence>
<name>A0A2N9LEH9_9BACT</name>
<protein>
    <submittedName>
        <fullName evidence="1">Uncharacterized protein</fullName>
    </submittedName>
</protein>
<accession>A0A2N9LEH9</accession>
<dbReference type="EMBL" id="OKRB01000089">
    <property type="protein sequence ID" value="SPE21691.1"/>
    <property type="molecule type" value="Genomic_DNA"/>
</dbReference>
<reference evidence="2" key="1">
    <citation type="submission" date="2018-02" db="EMBL/GenBank/DDBJ databases">
        <authorList>
            <person name="Hausmann B."/>
        </authorList>
    </citation>
    <scope>NUCLEOTIDE SEQUENCE [LARGE SCALE GENOMIC DNA]</scope>
    <source>
        <strain evidence="2">Peat soil MAG SbA5</strain>
    </source>
</reference>